<dbReference type="AlphaFoldDB" id="A0A060C0M9"/>
<protein>
    <submittedName>
        <fullName evidence="2">DUF3492</fullName>
    </submittedName>
</protein>
<dbReference type="Pfam" id="PF11997">
    <property type="entry name" value="DUF3492"/>
    <property type="match status" value="1"/>
</dbReference>
<feature type="non-terminal residue" evidence="2">
    <location>
        <position position="50"/>
    </location>
</feature>
<sequence length="50" mass="5884">MPYFRQQWIQLFYTFSHCAYDSADRVTALFKRANNIQADLGCDPAKLRVI</sequence>
<evidence type="ECO:0000259" key="1">
    <source>
        <dbReference type="Pfam" id="PF11997"/>
    </source>
</evidence>
<dbReference type="InterPro" id="IPR022622">
    <property type="entry name" value="DUF3492"/>
</dbReference>
<feature type="domain" description="DUF3492" evidence="1">
    <location>
        <begin position="2"/>
        <end position="44"/>
    </location>
</feature>
<name>A0A060C0M9_9STRE</name>
<reference evidence="2" key="1">
    <citation type="journal article" date="2013" name="Environ. Microbiol.">
        <title>Seasonally variable intestinal metagenomes of the red palm weevil (Rhynchophorus ferrugineus).</title>
        <authorList>
            <person name="Jia S."/>
            <person name="Zhang X."/>
            <person name="Zhang G."/>
            <person name="Yin A."/>
            <person name="Zhang S."/>
            <person name="Li F."/>
            <person name="Wang L."/>
            <person name="Zhao D."/>
            <person name="Yun Q."/>
            <person name="Tala"/>
            <person name="Wang J."/>
            <person name="Sun G."/>
            <person name="Baabdullah M."/>
            <person name="Yu X."/>
            <person name="Hu S."/>
            <person name="Al-Mssallem I.S."/>
            <person name="Yu J."/>
        </authorList>
    </citation>
    <scope>NUCLEOTIDE SEQUENCE</scope>
</reference>
<organism evidence="2">
    <name type="scientific">uncultured Streptococcus sp</name>
    <dbReference type="NCBI Taxonomy" id="83427"/>
    <lineage>
        <taxon>Bacteria</taxon>
        <taxon>Bacillati</taxon>
        <taxon>Bacillota</taxon>
        <taxon>Bacilli</taxon>
        <taxon>Lactobacillales</taxon>
        <taxon>Streptococcaceae</taxon>
        <taxon>Streptococcus</taxon>
        <taxon>environmental samples</taxon>
    </lineage>
</organism>
<evidence type="ECO:0000313" key="2">
    <source>
        <dbReference type="EMBL" id="AIA90233.1"/>
    </source>
</evidence>
<accession>A0A060C0M9</accession>
<proteinExistence type="predicted"/>
<dbReference type="EMBL" id="KF122934">
    <property type="protein sequence ID" value="AIA90233.1"/>
    <property type="molecule type" value="Genomic_DNA"/>
</dbReference>